<keyword evidence="2" id="KW-0548">Nucleotidyltransferase</keyword>
<evidence type="ECO:0000259" key="1">
    <source>
        <dbReference type="PROSITE" id="PS50878"/>
    </source>
</evidence>
<dbReference type="PROSITE" id="PS50878">
    <property type="entry name" value="RT_POL"/>
    <property type="match status" value="1"/>
</dbReference>
<dbReference type="NCBIfam" id="NF041748">
    <property type="entry name" value="Drt3b"/>
    <property type="match status" value="1"/>
</dbReference>
<name>A0A4Q5H3J2_9BACE</name>
<dbReference type="RefSeq" id="WP_118216779.1">
    <property type="nucleotide sequence ID" value="NZ_JADNLS010000027.1"/>
</dbReference>
<accession>A0A4Q5H3J2</accession>
<sequence length="730" mass="88079">MKRYKRKIRLKYKKERVVLSDVLPFEIPIIFSNRYFYRFLVSYEIEIRDNKIYWNDNKKGLTEKKRDTLLHIIKLLFGCKPNEPIQNSCFDLNKNRRRIPFIYKITHKEKEFRELAVIHPKNQIDIIEFYEKYKELILYYCNISRFSIRRPSDVAKYIFFNDKLHKQKSGLKDDSIEVNINEYEHLKTFFTYKKYTNIFRFYEDYRYQRAEKKYDKLIRFDISKCFDSIYTHSLPWGLLNKEMVKDNIPLSESTFAGKFDEFMQNINYGETNGILIGPEFSRIFAELILQQVDKKVEDYLLKQGLVLRRDYECYRYVDDYFLFYNDDNVKDEILKSFKLELREFKMWISESKTKSYSKPIITELTMAKLKIVDLIDDNIKFKIDEAEKEDEELEEGSEEENPFERIADKFTIYLNPNKLSAKFKTILKETEVEYKDVLNYTLAVISRKIEGIFKKFDLKYKQYAELEKEGKFDEKECRKKYNLEKRLTMFILNILDFIFFLYTVYPKVNSTIKLTVILTTIINYYKGTHNFKKSKVLRFRSVNRDLVLKKIQDEIRLILEKNKCVEHVQVETLYLLIVLKELGKEYQLPEPVLCDYFNCVKNKITSDFLFKNHLNCFSILVLFYYVGNDIQYQRIKEALLLYTTLKIENIDEAKRRRSAELTILLFDLLSCPYIVSAYKKNLLSLYGILDDAIQTDIIGFQKNQKYWFTKWDKINLEKELNAKICQEVYS</sequence>
<dbReference type="Pfam" id="PF00078">
    <property type="entry name" value="RVT_1"/>
    <property type="match status" value="1"/>
</dbReference>
<keyword evidence="2" id="KW-0808">Transferase</keyword>
<keyword evidence="3" id="KW-1185">Reference proteome</keyword>
<evidence type="ECO:0000313" key="2">
    <source>
        <dbReference type="EMBL" id="RYT75205.1"/>
    </source>
</evidence>
<dbReference type="OrthoDB" id="9780724at2"/>
<dbReference type="GO" id="GO:0003964">
    <property type="term" value="F:RNA-directed DNA polymerase activity"/>
    <property type="evidence" value="ECO:0007669"/>
    <property type="project" value="UniProtKB-KW"/>
</dbReference>
<feature type="domain" description="Reverse transcriptase" evidence="1">
    <location>
        <begin position="83"/>
        <end position="366"/>
    </location>
</feature>
<gene>
    <name evidence="2" type="ORF">EAJ06_22255</name>
</gene>
<dbReference type="InterPro" id="IPR000477">
    <property type="entry name" value="RT_dom"/>
</dbReference>
<keyword evidence="2" id="KW-0695">RNA-directed DNA polymerase</keyword>
<dbReference type="AlphaFoldDB" id="A0A4Q5H3J2"/>
<proteinExistence type="predicted"/>
<dbReference type="Proteomes" id="UP000291191">
    <property type="component" value="Unassembled WGS sequence"/>
</dbReference>
<reference evidence="2 3" key="1">
    <citation type="journal article" date="2019" name="Science, e1252229">
        <title>Invertible promoters mediate bacterial phase variation, antibiotic resistance, and host adaptation in the gut.</title>
        <authorList>
            <person name="Jiang X."/>
            <person name="Hall A.B."/>
            <person name="Arthur T.D."/>
            <person name="Plichta D.R."/>
            <person name="Covington C.T."/>
            <person name="Poyet M."/>
            <person name="Crothers J."/>
            <person name="Moses P.L."/>
            <person name="Tolonen A.C."/>
            <person name="Vlamakis H."/>
            <person name="Alm E.J."/>
            <person name="Xavier R.J."/>
        </authorList>
    </citation>
    <scope>NUCLEOTIDE SEQUENCE [LARGE SCALE GENOMIC DNA]</scope>
    <source>
        <strain evidence="3">bf_0095</strain>
    </source>
</reference>
<evidence type="ECO:0000313" key="3">
    <source>
        <dbReference type="Proteomes" id="UP000291191"/>
    </source>
</evidence>
<dbReference type="CDD" id="cd01646">
    <property type="entry name" value="RT_Bac_retron_I"/>
    <property type="match status" value="1"/>
</dbReference>
<dbReference type="EMBL" id="RCXO01000044">
    <property type="protein sequence ID" value="RYT75205.1"/>
    <property type="molecule type" value="Genomic_DNA"/>
</dbReference>
<comment type="caution">
    <text evidence="2">The sequence shown here is derived from an EMBL/GenBank/DDBJ whole genome shotgun (WGS) entry which is preliminary data.</text>
</comment>
<organism evidence="2 3">
    <name type="scientific">Bacteroides intestinalis</name>
    <dbReference type="NCBI Taxonomy" id="329854"/>
    <lineage>
        <taxon>Bacteria</taxon>
        <taxon>Pseudomonadati</taxon>
        <taxon>Bacteroidota</taxon>
        <taxon>Bacteroidia</taxon>
        <taxon>Bacteroidales</taxon>
        <taxon>Bacteroidaceae</taxon>
        <taxon>Bacteroides</taxon>
    </lineage>
</organism>
<protein>
    <submittedName>
        <fullName evidence="2">RNA-directed DNA polymerase</fullName>
    </submittedName>
</protein>